<proteinExistence type="predicted"/>
<comment type="caution">
    <text evidence="1">The sequence shown here is derived from an EMBL/GenBank/DDBJ whole genome shotgun (WGS) entry which is preliminary data.</text>
</comment>
<organism evidence="1 2">
    <name type="scientific">Dendrobium thyrsiflorum</name>
    <name type="common">Pinecone-like raceme dendrobium</name>
    <name type="synonym">Orchid</name>
    <dbReference type="NCBI Taxonomy" id="117978"/>
    <lineage>
        <taxon>Eukaryota</taxon>
        <taxon>Viridiplantae</taxon>
        <taxon>Streptophyta</taxon>
        <taxon>Embryophyta</taxon>
        <taxon>Tracheophyta</taxon>
        <taxon>Spermatophyta</taxon>
        <taxon>Magnoliopsida</taxon>
        <taxon>Liliopsida</taxon>
        <taxon>Asparagales</taxon>
        <taxon>Orchidaceae</taxon>
        <taxon>Epidendroideae</taxon>
        <taxon>Malaxideae</taxon>
        <taxon>Dendrobiinae</taxon>
        <taxon>Dendrobium</taxon>
    </lineage>
</organism>
<dbReference type="PANTHER" id="PTHR33384:SF1">
    <property type="entry name" value="EXPRESSED PROTEIN"/>
    <property type="match status" value="1"/>
</dbReference>
<dbReference type="AlphaFoldDB" id="A0ABD0V7M5"/>
<evidence type="ECO:0000313" key="2">
    <source>
        <dbReference type="Proteomes" id="UP001552299"/>
    </source>
</evidence>
<keyword evidence="2" id="KW-1185">Reference proteome</keyword>
<dbReference type="EMBL" id="JANQDX010000007">
    <property type="protein sequence ID" value="KAL0920985.1"/>
    <property type="molecule type" value="Genomic_DNA"/>
</dbReference>
<dbReference type="Proteomes" id="UP001552299">
    <property type="component" value="Unassembled WGS sequence"/>
</dbReference>
<name>A0ABD0V7M5_DENTH</name>
<evidence type="ECO:0000313" key="1">
    <source>
        <dbReference type="EMBL" id="KAL0920985.1"/>
    </source>
</evidence>
<reference evidence="1 2" key="1">
    <citation type="journal article" date="2024" name="Plant Biotechnol. J.">
        <title>Dendrobium thyrsiflorum genome and its molecular insights into genes involved in important horticultural traits.</title>
        <authorList>
            <person name="Chen B."/>
            <person name="Wang J.Y."/>
            <person name="Zheng P.J."/>
            <person name="Li K.L."/>
            <person name="Liang Y.M."/>
            <person name="Chen X.F."/>
            <person name="Zhang C."/>
            <person name="Zhao X."/>
            <person name="He X."/>
            <person name="Zhang G.Q."/>
            <person name="Liu Z.J."/>
            <person name="Xu Q."/>
        </authorList>
    </citation>
    <scope>NUCLEOTIDE SEQUENCE [LARGE SCALE GENOMIC DNA]</scope>
    <source>
        <strain evidence="1">GZMU011</strain>
    </source>
</reference>
<accession>A0ABD0V7M5</accession>
<protein>
    <submittedName>
        <fullName evidence="1">Uncharacterized protein</fullName>
    </submittedName>
</protein>
<sequence>MARGFGIQQKNFFGSGDRPVICPKPRRTAAGDLGGWTLARLADPSDSVPANDLLHILLPKMVGEPVEQSGPIQSFFCGSPPTRSTNPIVLDTRFGEAIPVQPVQSSTKPGSSDPQIGLDRTRHNLTANVIRIEGFDCLNRNCSCTRGIPAVA</sequence>
<gene>
    <name evidence="1" type="ORF">M5K25_008008</name>
</gene>
<dbReference type="PANTHER" id="PTHR33384">
    <property type="entry name" value="EXPRESSED PROTEIN"/>
    <property type="match status" value="1"/>
</dbReference>